<accession>A0A397TEM9</accession>
<comment type="caution">
    <text evidence="1">The sequence shown here is derived from an EMBL/GenBank/DDBJ whole genome shotgun (WGS) entry which is preliminary data.</text>
</comment>
<dbReference type="Proteomes" id="UP000265703">
    <property type="component" value="Unassembled WGS sequence"/>
</dbReference>
<protein>
    <submittedName>
        <fullName evidence="1">Uncharacterized protein</fullName>
    </submittedName>
</protein>
<dbReference type="AlphaFoldDB" id="A0A397TEM9"/>
<reference evidence="1 2" key="1">
    <citation type="submission" date="2018-06" db="EMBL/GenBank/DDBJ databases">
        <title>Comparative genomics reveals the genomic features of Rhizophagus irregularis, R. cerebriforme, R. diaphanum and Gigaspora rosea, and their symbiotic lifestyle signature.</title>
        <authorList>
            <person name="Morin E."/>
            <person name="San Clemente H."/>
            <person name="Chen E.C.H."/>
            <person name="De La Providencia I."/>
            <person name="Hainaut M."/>
            <person name="Kuo A."/>
            <person name="Kohler A."/>
            <person name="Murat C."/>
            <person name="Tang N."/>
            <person name="Roy S."/>
            <person name="Loubradou J."/>
            <person name="Henrissat B."/>
            <person name="Grigoriev I.V."/>
            <person name="Corradi N."/>
            <person name="Roux C."/>
            <person name="Martin F.M."/>
        </authorList>
    </citation>
    <scope>NUCLEOTIDE SEQUENCE [LARGE SCALE GENOMIC DNA]</scope>
    <source>
        <strain evidence="1 2">DAOM 227022</strain>
    </source>
</reference>
<gene>
    <name evidence="1" type="ORF">C1645_815024</name>
</gene>
<evidence type="ECO:0000313" key="2">
    <source>
        <dbReference type="Proteomes" id="UP000265703"/>
    </source>
</evidence>
<name>A0A397TEM9_9GLOM</name>
<organism evidence="1 2">
    <name type="scientific">Glomus cerebriforme</name>
    <dbReference type="NCBI Taxonomy" id="658196"/>
    <lineage>
        <taxon>Eukaryota</taxon>
        <taxon>Fungi</taxon>
        <taxon>Fungi incertae sedis</taxon>
        <taxon>Mucoromycota</taxon>
        <taxon>Glomeromycotina</taxon>
        <taxon>Glomeromycetes</taxon>
        <taxon>Glomerales</taxon>
        <taxon>Glomeraceae</taxon>
        <taxon>Glomus</taxon>
    </lineage>
</organism>
<sequence length="296" mass="35056">MTSLRNLNLAQVLQLNFNEFKLFYQPPDDNNFYHVTFIMILQSFPQICDDDYDYEFFSENYYVKCKLLSHYSIVNILNKEVYGIDFDANSLKHKYVLTIHQKYNLDLRLKQILLSRDSSDSYTTSNSETSKISQSSMNMNASVQTQTITTQLIQDDQPPLQLNEFKFFYKSPGDDNYYHVTCKIILQDYPHDNYDYEFFYLISNDSTIRYHVTCKLLSHTLIINLLNKKIYGRDFDPNDLKRQYTSLTSHQKLNLELNLKQVLPYYLCIPEKEINSNSNENVHENMEINMTQVDSP</sequence>
<proteinExistence type="predicted"/>
<keyword evidence="2" id="KW-1185">Reference proteome</keyword>
<dbReference type="OrthoDB" id="2307154at2759"/>
<evidence type="ECO:0000313" key="1">
    <source>
        <dbReference type="EMBL" id="RIA96710.1"/>
    </source>
</evidence>
<dbReference type="EMBL" id="QKYT01000040">
    <property type="protein sequence ID" value="RIA96710.1"/>
    <property type="molecule type" value="Genomic_DNA"/>
</dbReference>